<feature type="compositionally biased region" description="Basic and acidic residues" evidence="1">
    <location>
        <begin position="93"/>
        <end position="109"/>
    </location>
</feature>
<keyword evidence="3" id="KW-1185">Reference proteome</keyword>
<feature type="region of interest" description="Disordered" evidence="1">
    <location>
        <begin position="76"/>
        <end position="125"/>
    </location>
</feature>
<sequence>MSSNKSSPSNTSYAQRPSKFAEHIFDKTQEKINNRLYLVEKRERERKVVLAFNQWKQKYPKQCNKLDWEASYHDVDEEYDENDENDAEPIQVHLKEDEPRAARESEGKGGKPLATPAMKSRREKVAKRIADAKMAMCFGSVTPEE</sequence>
<protein>
    <submittedName>
        <fullName evidence="2">Ed9bf85f-3414-443c-9f84-c09971e7b59b-CDS</fullName>
    </submittedName>
</protein>
<feature type="compositionally biased region" description="Low complexity" evidence="1">
    <location>
        <begin position="1"/>
        <end position="12"/>
    </location>
</feature>
<evidence type="ECO:0000313" key="3">
    <source>
        <dbReference type="Proteomes" id="UP000624404"/>
    </source>
</evidence>
<accession>A0A8H2VXP3</accession>
<feature type="region of interest" description="Disordered" evidence="1">
    <location>
        <begin position="1"/>
        <end position="25"/>
    </location>
</feature>
<gene>
    <name evidence="2" type="ORF">SCLTRI_LOCUS6916</name>
</gene>
<reference evidence="2" key="1">
    <citation type="submission" date="2020-10" db="EMBL/GenBank/DDBJ databases">
        <authorList>
            <person name="Kusch S."/>
        </authorList>
    </citation>
    <scope>NUCLEOTIDE SEQUENCE</scope>
    <source>
        <strain evidence="2">SwB9</strain>
    </source>
</reference>
<feature type="compositionally biased region" description="Acidic residues" evidence="1">
    <location>
        <begin position="76"/>
        <end position="87"/>
    </location>
</feature>
<evidence type="ECO:0000256" key="1">
    <source>
        <dbReference type="SAM" id="MobiDB-lite"/>
    </source>
</evidence>
<organism evidence="2 3">
    <name type="scientific">Sclerotinia trifoliorum</name>
    <dbReference type="NCBI Taxonomy" id="28548"/>
    <lineage>
        <taxon>Eukaryota</taxon>
        <taxon>Fungi</taxon>
        <taxon>Dikarya</taxon>
        <taxon>Ascomycota</taxon>
        <taxon>Pezizomycotina</taxon>
        <taxon>Leotiomycetes</taxon>
        <taxon>Helotiales</taxon>
        <taxon>Sclerotiniaceae</taxon>
        <taxon>Sclerotinia</taxon>
    </lineage>
</organism>
<proteinExistence type="predicted"/>
<dbReference type="OrthoDB" id="3534592at2759"/>
<comment type="caution">
    <text evidence="2">The sequence shown here is derived from an EMBL/GenBank/DDBJ whole genome shotgun (WGS) entry which is preliminary data.</text>
</comment>
<dbReference type="EMBL" id="CAJHIA010000024">
    <property type="protein sequence ID" value="CAD6447124.1"/>
    <property type="molecule type" value="Genomic_DNA"/>
</dbReference>
<name>A0A8H2VXP3_9HELO</name>
<evidence type="ECO:0000313" key="2">
    <source>
        <dbReference type="EMBL" id="CAD6447124.1"/>
    </source>
</evidence>
<dbReference type="Proteomes" id="UP000624404">
    <property type="component" value="Unassembled WGS sequence"/>
</dbReference>
<dbReference type="AlphaFoldDB" id="A0A8H2VXP3"/>